<dbReference type="PANTHER" id="PTHR11527">
    <property type="entry name" value="HEAT-SHOCK PROTEIN 20 FAMILY MEMBER"/>
    <property type="match status" value="1"/>
</dbReference>
<evidence type="ECO:0000313" key="4">
    <source>
        <dbReference type="EMBL" id="GLI35215.1"/>
    </source>
</evidence>
<proteinExistence type="inferred from homology"/>
<gene>
    <name evidence="4" type="primary">hspA-1</name>
    <name evidence="4" type="ORF">DAMNIGENAA_26480</name>
</gene>
<dbReference type="CDD" id="cd06464">
    <property type="entry name" value="ACD_sHsps-like"/>
    <property type="match status" value="1"/>
</dbReference>
<dbReference type="InterPro" id="IPR031107">
    <property type="entry name" value="Small_HSP"/>
</dbReference>
<evidence type="ECO:0000256" key="1">
    <source>
        <dbReference type="PROSITE-ProRule" id="PRU00285"/>
    </source>
</evidence>
<keyword evidence="5" id="KW-1185">Reference proteome</keyword>
<dbReference type="Gene3D" id="2.60.40.790">
    <property type="match status" value="1"/>
</dbReference>
<dbReference type="PROSITE" id="PS01031">
    <property type="entry name" value="SHSP"/>
    <property type="match status" value="1"/>
</dbReference>
<dbReference type="Pfam" id="PF00011">
    <property type="entry name" value="HSP20"/>
    <property type="match status" value="1"/>
</dbReference>
<dbReference type="Proteomes" id="UP001144372">
    <property type="component" value="Unassembled WGS sequence"/>
</dbReference>
<organism evidence="4 5">
    <name type="scientific">Desulforhabdus amnigena</name>
    <dbReference type="NCBI Taxonomy" id="40218"/>
    <lineage>
        <taxon>Bacteria</taxon>
        <taxon>Pseudomonadati</taxon>
        <taxon>Thermodesulfobacteriota</taxon>
        <taxon>Syntrophobacteria</taxon>
        <taxon>Syntrophobacterales</taxon>
        <taxon>Syntrophobacteraceae</taxon>
        <taxon>Desulforhabdus</taxon>
    </lineage>
</organism>
<reference evidence="4" key="1">
    <citation type="submission" date="2022-12" db="EMBL/GenBank/DDBJ databases">
        <title>Reference genome sequencing for broad-spectrum identification of bacterial and archaeal isolates by mass spectrometry.</title>
        <authorList>
            <person name="Sekiguchi Y."/>
            <person name="Tourlousse D.M."/>
        </authorList>
    </citation>
    <scope>NUCLEOTIDE SEQUENCE</scope>
    <source>
        <strain evidence="4">ASRB1</strain>
    </source>
</reference>
<accession>A0A9W6FUN1</accession>
<evidence type="ECO:0000259" key="3">
    <source>
        <dbReference type="PROSITE" id="PS01031"/>
    </source>
</evidence>
<dbReference type="AlphaFoldDB" id="A0A9W6FUN1"/>
<protein>
    <submittedName>
        <fullName evidence="4">Molecular chaperone</fullName>
    </submittedName>
</protein>
<comment type="caution">
    <text evidence="4">The sequence shown here is derived from an EMBL/GenBank/DDBJ whole genome shotgun (WGS) entry which is preliminary data.</text>
</comment>
<dbReference type="InterPro" id="IPR002068">
    <property type="entry name" value="A-crystallin/Hsp20_dom"/>
</dbReference>
<comment type="similarity">
    <text evidence="1 2">Belongs to the small heat shock protein (HSP20) family.</text>
</comment>
<feature type="domain" description="SHSP" evidence="3">
    <location>
        <begin position="35"/>
        <end position="147"/>
    </location>
</feature>
<name>A0A9W6FUN1_9BACT</name>
<sequence>MDLIPWSPQKELTSLRKEMDNLLNRFFGESRFPSLFSQEWSPAVDISETDECIYVKAELPGLEAKDIDVSLVGDRLTIKGEKTKEAEKKGEHFHSIERYSGSFQRSFRLPSTVQMEKIEATFEKGILTVVLPKTEEAKSKEIKITVK</sequence>
<dbReference type="EMBL" id="BSDR01000001">
    <property type="protein sequence ID" value="GLI35215.1"/>
    <property type="molecule type" value="Genomic_DNA"/>
</dbReference>
<dbReference type="SUPFAM" id="SSF49764">
    <property type="entry name" value="HSP20-like chaperones"/>
    <property type="match status" value="1"/>
</dbReference>
<evidence type="ECO:0000313" key="5">
    <source>
        <dbReference type="Proteomes" id="UP001144372"/>
    </source>
</evidence>
<evidence type="ECO:0000256" key="2">
    <source>
        <dbReference type="RuleBase" id="RU003616"/>
    </source>
</evidence>
<dbReference type="InterPro" id="IPR008978">
    <property type="entry name" value="HSP20-like_chaperone"/>
</dbReference>